<keyword evidence="2" id="KW-1133">Transmembrane helix</keyword>
<dbReference type="RefSeq" id="WP_078808118.1">
    <property type="nucleotide sequence ID" value="NZ_FUXI01000030.1"/>
</dbReference>
<organism evidence="3 4">
    <name type="scientific">Pilibacter termitis</name>
    <dbReference type="NCBI Taxonomy" id="263852"/>
    <lineage>
        <taxon>Bacteria</taxon>
        <taxon>Bacillati</taxon>
        <taxon>Bacillota</taxon>
        <taxon>Bacilli</taxon>
        <taxon>Lactobacillales</taxon>
        <taxon>Enterococcaceae</taxon>
        <taxon>Pilibacter</taxon>
    </lineage>
</organism>
<evidence type="ECO:0000256" key="1">
    <source>
        <dbReference type="SAM" id="MobiDB-lite"/>
    </source>
</evidence>
<keyword evidence="2" id="KW-0472">Membrane</keyword>
<evidence type="ECO:0000313" key="3">
    <source>
        <dbReference type="EMBL" id="SKA03784.1"/>
    </source>
</evidence>
<proteinExistence type="predicted"/>
<dbReference type="AlphaFoldDB" id="A0A1T4QJC2"/>
<feature type="compositionally biased region" description="Basic and acidic residues" evidence="1">
    <location>
        <begin position="1"/>
        <end position="11"/>
    </location>
</feature>
<name>A0A1T4QJC2_9ENTE</name>
<dbReference type="Proteomes" id="UP000190328">
    <property type="component" value="Unassembled WGS sequence"/>
</dbReference>
<reference evidence="3 4" key="1">
    <citation type="submission" date="2017-02" db="EMBL/GenBank/DDBJ databases">
        <authorList>
            <person name="Peterson S.W."/>
        </authorList>
    </citation>
    <scope>NUCLEOTIDE SEQUENCE [LARGE SCALE GENOMIC DNA]</scope>
    <source>
        <strain evidence="3 4">ATCC BAA-1030</strain>
    </source>
</reference>
<dbReference type="STRING" id="263852.SAMN02745116_02211"/>
<sequence length="307" mass="34397">MNREQEKEARKQRLMALSSETEAKVPEKVTTTPKVAKKKNGSSKTQTATKVLQQAATTPFKMLMQTVLNYVVLIAILAGLAFGVIALGIPAFKSLFQATSPWAEQRQEIAKKNNVRDAYSAIAGSDVGVISQNGILKWFNSKEAKEIDISLPKLINYSPLFDDDSDRSGIKQVFEDSINEEMNKSTDVYKIYYDGSLLATYANGVKKNSSNDLNLTTDVKAEIKDDLVKKIGMKKKLTFKNWSKRGGQELVEFNLDEKKKEVNIIGEIDVEGKVFFLSDRYNLSVTYKNTGGKWEIVENTLKVEKSK</sequence>
<evidence type="ECO:0000313" key="4">
    <source>
        <dbReference type="Proteomes" id="UP000190328"/>
    </source>
</evidence>
<feature type="region of interest" description="Disordered" evidence="1">
    <location>
        <begin position="1"/>
        <end position="44"/>
    </location>
</feature>
<dbReference type="OrthoDB" id="9858944at2"/>
<protein>
    <submittedName>
        <fullName evidence="3">Uncharacterized protein</fullName>
    </submittedName>
</protein>
<dbReference type="EMBL" id="FUXI01000030">
    <property type="protein sequence ID" value="SKA03784.1"/>
    <property type="molecule type" value="Genomic_DNA"/>
</dbReference>
<feature type="transmembrane region" description="Helical" evidence="2">
    <location>
        <begin position="67"/>
        <end position="92"/>
    </location>
</feature>
<keyword evidence="4" id="KW-1185">Reference proteome</keyword>
<gene>
    <name evidence="3" type="ORF">SAMN02745116_02211</name>
</gene>
<keyword evidence="2" id="KW-0812">Transmembrane</keyword>
<accession>A0A1T4QJC2</accession>
<evidence type="ECO:0000256" key="2">
    <source>
        <dbReference type="SAM" id="Phobius"/>
    </source>
</evidence>